<dbReference type="InterPro" id="IPR035706">
    <property type="entry name" value="AAA_9"/>
</dbReference>
<gene>
    <name evidence="5" type="ORF">C7M84_019028</name>
</gene>
<dbReference type="GO" id="GO:0030286">
    <property type="term" value="C:dynein complex"/>
    <property type="evidence" value="ECO:0007669"/>
    <property type="project" value="InterPro"/>
</dbReference>
<dbReference type="InterPro" id="IPR027417">
    <property type="entry name" value="P-loop_NTPase"/>
</dbReference>
<dbReference type="InterPro" id="IPR004273">
    <property type="entry name" value="Dynein_heavy_D6_P-loop"/>
</dbReference>
<dbReference type="Proteomes" id="UP000283509">
    <property type="component" value="Unassembled WGS sequence"/>
</dbReference>
<dbReference type="InterPro" id="IPR043160">
    <property type="entry name" value="Dynein_C_barrel"/>
</dbReference>
<dbReference type="STRING" id="6689.A0A423SFU8"/>
<sequence length="1029" mass="116248">MTPFLIDPSSRATTWLSEHLKDRTVEITTQQDPKFATNLELAVRFGKTLIIQEVDKVDPILFPLLRGDLISQGPRFVIELGDKTLDFNENFRLFLATRIPNPELPPNVMSILTTVNFTTTRAGLTGQLLAATLQVEKPELEVRRTELLRQEEDLKVQLVNLEDHLLTTLAESQGNILENKVLIASLEKSKSSAATIETSLKESMSLQESLENERKAYLTLAQSAANLYFVISDLSKLNNMYQFSLNSFHALFHKALQTPQDGSATENRIKVLQRALIDLVYSYISRSLFKADRLMFGLHLVHGMYPEQFQKNEWQAFTGQLVTDVKADASELKEALPNWIDEERAFAVALLRQTFPALYDMLNLDDMSMWSGFSNSNHCELDFPVQLNQKLSPFQQLLVIQAIRPDRLQSSMVNFVTRALGMKELSPPALNLRRLLSETVATEPILIIISAGADPSQELLDLVKSTVGSNAYHEVAMGQGQSEIAVRLLHECAKAGHWLCLKNLHLVTAWLPTLEKELNNLHPHDNFRLWLTAEPHLKFTPILLQTSLKVTYEAPAGLKKNLQRTYDSWNPELIARDNNVNRAQTLFVLAWFHAIVQERRTYIPQGWSKFYEFSYADLKAGVDIIDRLYKQAGTGDIKWNFIYGLFENAIYGGRIDNIWDIRVLNAYLRIFFNNDVVGGRKPSADQLVKSLALPTTVNYQDYTSLIRNLSDDDDPSYFGLPANIERSWQRIVSSQVISQLKVLMRSPELAGRFDREKWHTQLSPVLNLWKKLNQGGNLIQAKVATPSSTAESPVKSFIQLEYYSVISIVQTVHRSLAQLSKVIRGTLLLTSDVQKLADSLLSQETPSSWLSLWEGPEDPLEYLRSLVRRANGIGKWVAKSDQGNLLKEPLDLSDLLHSATFLNALRQQTAREYSTSMDSLVFVTSWSRGGIPDAKLTMKWSGLQMEGATFDGSRLQHNAHDSTSISVAPLCAVAWVPKEVQNRLYHDELLSVPVYSSSNREQVVASVTIPCPSPHYEWHQAGLALFLST</sequence>
<dbReference type="GO" id="GO:0045505">
    <property type="term" value="F:dynein intermediate chain binding"/>
    <property type="evidence" value="ECO:0007669"/>
    <property type="project" value="InterPro"/>
</dbReference>
<dbReference type="InterPro" id="IPR041658">
    <property type="entry name" value="AAA_lid_11"/>
</dbReference>
<feature type="domain" description="Dynein heavy chain AAA lid" evidence="3">
    <location>
        <begin position="584"/>
        <end position="723"/>
    </location>
</feature>
<dbReference type="PANTHER" id="PTHR45703:SF22">
    <property type="entry name" value="DYNEIN CYTOPLASMIC 2 HEAVY CHAIN 1"/>
    <property type="match status" value="1"/>
</dbReference>
<dbReference type="InterPro" id="IPR042219">
    <property type="entry name" value="AAA_lid_11_sf"/>
</dbReference>
<dbReference type="GO" id="GO:0007018">
    <property type="term" value="P:microtubule-based movement"/>
    <property type="evidence" value="ECO:0007669"/>
    <property type="project" value="InterPro"/>
</dbReference>
<dbReference type="Gene3D" id="1.20.1270.280">
    <property type="match status" value="1"/>
</dbReference>
<reference evidence="5 6" key="1">
    <citation type="submission" date="2018-04" db="EMBL/GenBank/DDBJ databases">
        <authorList>
            <person name="Zhang X."/>
            <person name="Yuan J."/>
            <person name="Li F."/>
            <person name="Xiang J."/>
        </authorList>
    </citation>
    <scope>NUCLEOTIDE SEQUENCE [LARGE SCALE GENOMIC DNA]</scope>
    <source>
        <tissue evidence="5">Muscle</tissue>
    </source>
</reference>
<dbReference type="Pfam" id="PF18199">
    <property type="entry name" value="Dynein_C"/>
    <property type="match status" value="1"/>
</dbReference>
<dbReference type="AlphaFoldDB" id="A0A423SFU8"/>
<feature type="domain" description="Dynein heavy chain C-terminal" evidence="4">
    <location>
        <begin position="758"/>
        <end position="1027"/>
    </location>
</feature>
<keyword evidence="6" id="KW-1185">Reference proteome</keyword>
<dbReference type="Pfam" id="PF12781">
    <property type="entry name" value="AAA_9"/>
    <property type="match status" value="1"/>
</dbReference>
<dbReference type="Gene3D" id="6.10.140.1060">
    <property type="match status" value="1"/>
</dbReference>
<evidence type="ECO:0000259" key="1">
    <source>
        <dbReference type="Pfam" id="PF03028"/>
    </source>
</evidence>
<dbReference type="Gene3D" id="3.10.490.20">
    <property type="match status" value="1"/>
</dbReference>
<feature type="domain" description="Dynein heavy chain region D6 P-loop" evidence="1">
    <location>
        <begin position="442"/>
        <end position="551"/>
    </location>
</feature>
<evidence type="ECO:0000259" key="3">
    <source>
        <dbReference type="Pfam" id="PF18198"/>
    </source>
</evidence>
<reference evidence="5 6" key="2">
    <citation type="submission" date="2019-01" db="EMBL/GenBank/DDBJ databases">
        <title>The decoding of complex shrimp genome reveals the adaptation for benthos swimmer, frequently molting mechanism and breeding impact on genome.</title>
        <authorList>
            <person name="Sun Y."/>
            <person name="Gao Y."/>
            <person name="Yu Y."/>
        </authorList>
    </citation>
    <scope>NUCLEOTIDE SEQUENCE [LARGE SCALE GENOMIC DNA]</scope>
    <source>
        <tissue evidence="5">Muscle</tissue>
    </source>
</reference>
<evidence type="ECO:0000259" key="4">
    <source>
        <dbReference type="Pfam" id="PF18199"/>
    </source>
</evidence>
<dbReference type="Pfam" id="PF03028">
    <property type="entry name" value="Dynein_heavy"/>
    <property type="match status" value="1"/>
</dbReference>
<dbReference type="Gene3D" id="1.10.8.720">
    <property type="entry name" value="Region D6 of dynein motor"/>
    <property type="match status" value="1"/>
</dbReference>
<dbReference type="OrthoDB" id="447173at2759"/>
<dbReference type="InterPro" id="IPR041228">
    <property type="entry name" value="Dynein_C"/>
</dbReference>
<dbReference type="FunFam" id="3.40.50.300:FF:000598">
    <property type="entry name" value="Dynein cytoplasmic 2 heavy chain 1"/>
    <property type="match status" value="1"/>
</dbReference>
<evidence type="ECO:0000313" key="5">
    <source>
        <dbReference type="EMBL" id="ROT63097.1"/>
    </source>
</evidence>
<evidence type="ECO:0000259" key="2">
    <source>
        <dbReference type="Pfam" id="PF12781"/>
    </source>
</evidence>
<dbReference type="GO" id="GO:0008569">
    <property type="term" value="F:minus-end-directed microtubule motor activity"/>
    <property type="evidence" value="ECO:0007669"/>
    <property type="project" value="InterPro"/>
</dbReference>
<dbReference type="FunFam" id="1.10.8.720:FF:000006">
    <property type="entry name" value="cytoplasmic dynein 2 heavy chain 1"/>
    <property type="match status" value="1"/>
</dbReference>
<organism evidence="5 6">
    <name type="scientific">Penaeus vannamei</name>
    <name type="common">Whiteleg shrimp</name>
    <name type="synonym">Litopenaeus vannamei</name>
    <dbReference type="NCBI Taxonomy" id="6689"/>
    <lineage>
        <taxon>Eukaryota</taxon>
        <taxon>Metazoa</taxon>
        <taxon>Ecdysozoa</taxon>
        <taxon>Arthropoda</taxon>
        <taxon>Crustacea</taxon>
        <taxon>Multicrustacea</taxon>
        <taxon>Malacostraca</taxon>
        <taxon>Eumalacostraca</taxon>
        <taxon>Eucarida</taxon>
        <taxon>Decapoda</taxon>
        <taxon>Dendrobranchiata</taxon>
        <taxon>Penaeoidea</taxon>
        <taxon>Penaeidae</taxon>
        <taxon>Penaeus</taxon>
    </lineage>
</organism>
<dbReference type="PANTHER" id="PTHR45703">
    <property type="entry name" value="DYNEIN HEAVY CHAIN"/>
    <property type="match status" value="1"/>
</dbReference>
<dbReference type="Gene3D" id="1.10.8.1220">
    <property type="match status" value="1"/>
</dbReference>
<dbReference type="Gene3D" id="3.40.50.300">
    <property type="entry name" value="P-loop containing nucleotide triphosphate hydrolases"/>
    <property type="match status" value="2"/>
</dbReference>
<name>A0A423SFU8_PENVA</name>
<proteinExistence type="predicted"/>
<dbReference type="GO" id="GO:0051959">
    <property type="term" value="F:dynein light intermediate chain binding"/>
    <property type="evidence" value="ECO:0007669"/>
    <property type="project" value="InterPro"/>
</dbReference>
<dbReference type="EMBL" id="QCYY01003494">
    <property type="protein sequence ID" value="ROT63097.1"/>
    <property type="molecule type" value="Genomic_DNA"/>
</dbReference>
<feature type="domain" description="Dynein heavy chain ATP-binding dynein motor region" evidence="2">
    <location>
        <begin position="2"/>
        <end position="196"/>
    </location>
</feature>
<comment type="caution">
    <text evidence="5">The sequence shown here is derived from an EMBL/GenBank/DDBJ whole genome shotgun (WGS) entry which is preliminary data.</text>
</comment>
<accession>A0A423SFU8</accession>
<protein>
    <submittedName>
        <fullName evidence="5">Putative cytoplasmic dynein 2 heavy chain 1-like isoform X1</fullName>
    </submittedName>
</protein>
<dbReference type="FunFam" id="3.40.50.300:FF:000710">
    <property type="entry name" value="Cytoplasmic dynein 2 heavy chain 1"/>
    <property type="match status" value="1"/>
</dbReference>
<dbReference type="FunFam" id="1.20.1270.280:FF:000006">
    <property type="entry name" value="Dynein cytoplasmic 2 heavy chain 1"/>
    <property type="match status" value="1"/>
</dbReference>
<dbReference type="FunFam" id="1.10.8.1220:FF:000003">
    <property type="entry name" value="Dynein cytoplasmic 2 heavy chain 1"/>
    <property type="match status" value="1"/>
</dbReference>
<dbReference type="Pfam" id="PF18198">
    <property type="entry name" value="AAA_lid_11"/>
    <property type="match status" value="1"/>
</dbReference>
<dbReference type="InterPro" id="IPR026983">
    <property type="entry name" value="DHC"/>
</dbReference>
<evidence type="ECO:0000313" key="6">
    <source>
        <dbReference type="Proteomes" id="UP000283509"/>
    </source>
</evidence>